<dbReference type="FunFam" id="1.10.10.440:FF:000028">
    <property type="entry name" value="Pre-mRNA-processing protein 40C"/>
    <property type="match status" value="1"/>
</dbReference>
<dbReference type="InterPro" id="IPR002713">
    <property type="entry name" value="FF_domain"/>
</dbReference>
<gene>
    <name evidence="5" type="ORF">Prudu_003023</name>
</gene>
<feature type="domain" description="FF" evidence="4">
    <location>
        <begin position="648"/>
        <end position="703"/>
    </location>
</feature>
<feature type="compositionally biased region" description="Polar residues" evidence="2">
    <location>
        <begin position="88"/>
        <end position="104"/>
    </location>
</feature>
<dbReference type="SMART" id="SM00456">
    <property type="entry name" value="WW"/>
    <property type="match status" value="2"/>
</dbReference>
<feature type="compositionally biased region" description="Low complexity" evidence="2">
    <location>
        <begin position="8"/>
        <end position="54"/>
    </location>
</feature>
<dbReference type="Gene3D" id="1.10.10.440">
    <property type="entry name" value="FF domain"/>
    <property type="match status" value="5"/>
</dbReference>
<feature type="region of interest" description="Disordered" evidence="2">
    <location>
        <begin position="986"/>
        <end position="1022"/>
    </location>
</feature>
<dbReference type="InterPro" id="IPR036020">
    <property type="entry name" value="WW_dom_sf"/>
</dbReference>
<evidence type="ECO:0000256" key="2">
    <source>
        <dbReference type="SAM" id="MobiDB-lite"/>
    </source>
</evidence>
<sequence length="1022" mass="111892">MASPAWLPQEVKPSVSQSPVSVSPAGGASTQTSASLASSVGPHTSNSSGGSTTDSIKEPLQAKFSNAPSFAVPAPSFSYGVPPNANISFGASQPSSPGSAIQSNPPASPRVQPPVPGLSSSASPSFSYNIPKSGFSFPNNQQFQSGMNIPPAVAQETGNFHNESIISSKYGHNNFMGSHCPSFNLTSGMPGTPGTPGPPGIAHPVQISFNPTAPSAPIDSSSVALRPSMQIAPVASSAVQPQVGAPYLSLSSMGAPPQGVWLQSPQIGGFPRPPFLPYPAAFPGPFPLPAHVMPLPSVPLPDSQPPGVTPVGNTAAISSPSAASGHQLAGSSGIQIELPHPGIDNRKQFHDAGNENRAPVNEQLDAWTAHKTETGVVYYYNALTGESTYDKPPGFKEEPDKVSMQPTPVSTVNLSGTDWVLVTTSDGKKFYHNGKTKVSSWQIPNEVIELRKKQDADVPKEHPVSIPNNNVMTEKGSAPISLTAPAINTGGREAMAFKPSAVQGTSSALDLIKKKLQDSGAPVTSSPVPAPSESNGSRGVESTPKGQQSDNSKDKLKDINGDGNLSDSSSDSEDADSGPTKEECITQFKEMLKERGVAPFSKWEKELPKIVFDPRFKAIPSHSARRSLFEHYVKTRAEEERKEKRAAQKAAIEGFKQLLDEASEDIDHKTDYQSFRKKWANDPRFEALDRKDREHLLNERVLPLKRAAEEKAQAVRAAAATSFKSMLQEKGDITVSTRWSRKSVLPDDVLLGVFCAKEEFGLLHFEASLIVLHQVNKYEVKDSLRNDPRYKSVRHEDREILFNQYISDLKAVEEEAEREAKAKRDEQEKLRERERELRKRKEREEQETERVRLKVRRKEAVATFQALLVETIKDPQASWTGSKPKLEKDPQRRAANPDLEPSDMEKLFREHIKRLNERCAHEFRALLAEVLTAEAASQETEDGKTVLNSWSTAKRLLKPDPRYNKMARKEREVLWRRFSEEMLRKQKSALDHKEDRKTDAKSRSSVDSGRVPFGSRGTHDRR</sequence>
<dbReference type="PROSITE" id="PS51676">
    <property type="entry name" value="FF"/>
    <property type="match status" value="3"/>
</dbReference>
<dbReference type="Pfam" id="PF01846">
    <property type="entry name" value="FF"/>
    <property type="match status" value="3"/>
</dbReference>
<feature type="region of interest" description="Disordered" evidence="2">
    <location>
        <begin position="878"/>
        <end position="899"/>
    </location>
</feature>
<evidence type="ECO:0000313" key="5">
    <source>
        <dbReference type="EMBL" id="BBG94676.1"/>
    </source>
</evidence>
<feature type="compositionally biased region" description="Pro residues" evidence="2">
    <location>
        <begin position="106"/>
        <end position="116"/>
    </location>
</feature>
<reference evidence="5" key="1">
    <citation type="journal article" date="2019" name="Science">
        <title>Mutation of a bHLH transcription factor allowed almond domestication.</title>
        <authorList>
            <person name="Sanchez-Perez R."/>
            <person name="Pavan S."/>
            <person name="Mazzeo R."/>
            <person name="Moldovan C."/>
            <person name="Aiese Cigliano R."/>
            <person name="Del Cueto J."/>
            <person name="Ricciardi F."/>
            <person name="Lotti C."/>
            <person name="Ricciardi L."/>
            <person name="Dicenta F."/>
            <person name="Lopez-Marques R.L."/>
            <person name="Lindberg Moller B."/>
        </authorList>
    </citation>
    <scope>NUCLEOTIDE SEQUENCE</scope>
</reference>
<dbReference type="FunFam" id="1.10.10.440:FF:000021">
    <property type="entry name" value="pre-mRNA-processing protein 40C isoform X1"/>
    <property type="match status" value="1"/>
</dbReference>
<feature type="region of interest" description="Disordered" evidence="2">
    <location>
        <begin position="516"/>
        <end position="581"/>
    </location>
</feature>
<accession>A0A4Y1QS64</accession>
<feature type="compositionally biased region" description="Basic and acidic residues" evidence="2">
    <location>
        <begin position="551"/>
        <end position="560"/>
    </location>
</feature>
<protein>
    <submittedName>
        <fullName evidence="5">Pre-mRNA-processing protein 40C</fullName>
    </submittedName>
</protein>
<evidence type="ECO:0000259" key="3">
    <source>
        <dbReference type="PROSITE" id="PS50020"/>
    </source>
</evidence>
<dbReference type="InterPro" id="IPR001202">
    <property type="entry name" value="WW_dom"/>
</dbReference>
<feature type="domain" description="FF" evidence="4">
    <location>
        <begin position="581"/>
        <end position="635"/>
    </location>
</feature>
<dbReference type="GO" id="GO:0003712">
    <property type="term" value="F:transcription coregulator activity"/>
    <property type="evidence" value="ECO:0007669"/>
    <property type="project" value="TreeGrafter"/>
</dbReference>
<keyword evidence="1" id="KW-0677">Repeat</keyword>
<feature type="region of interest" description="Disordered" evidence="2">
    <location>
        <begin position="1"/>
        <end position="61"/>
    </location>
</feature>
<evidence type="ECO:0000256" key="1">
    <source>
        <dbReference type="ARBA" id="ARBA00022737"/>
    </source>
</evidence>
<dbReference type="SUPFAM" id="SSF51045">
    <property type="entry name" value="WW domain"/>
    <property type="match status" value="2"/>
</dbReference>
<dbReference type="Gene3D" id="2.20.70.10">
    <property type="match status" value="2"/>
</dbReference>
<dbReference type="PROSITE" id="PS50020">
    <property type="entry name" value="WW_DOMAIN_2"/>
    <property type="match status" value="2"/>
</dbReference>
<dbReference type="PANTHER" id="PTHR15377:SF3">
    <property type="entry name" value="WW DOMAIN-CONTAINING PROTEIN"/>
    <property type="match status" value="1"/>
</dbReference>
<dbReference type="AlphaFoldDB" id="A0A4Y1QS64"/>
<dbReference type="PANTHER" id="PTHR15377">
    <property type="entry name" value="TRANSCRIPTION ELONGATION REGULATOR 1"/>
    <property type="match status" value="1"/>
</dbReference>
<feature type="region of interest" description="Disordered" evidence="2">
    <location>
        <begin position="819"/>
        <end position="850"/>
    </location>
</feature>
<evidence type="ECO:0000259" key="4">
    <source>
        <dbReference type="PROSITE" id="PS51676"/>
    </source>
</evidence>
<dbReference type="EMBL" id="AP019297">
    <property type="protein sequence ID" value="BBG94676.1"/>
    <property type="molecule type" value="Genomic_DNA"/>
</dbReference>
<dbReference type="Pfam" id="PF00397">
    <property type="entry name" value="WW"/>
    <property type="match status" value="1"/>
</dbReference>
<dbReference type="SMART" id="SM00441">
    <property type="entry name" value="FF"/>
    <property type="match status" value="5"/>
</dbReference>
<dbReference type="SUPFAM" id="SSF81698">
    <property type="entry name" value="FF domain"/>
    <property type="match status" value="5"/>
</dbReference>
<dbReference type="GO" id="GO:0070063">
    <property type="term" value="F:RNA polymerase binding"/>
    <property type="evidence" value="ECO:0007669"/>
    <property type="project" value="InterPro"/>
</dbReference>
<dbReference type="GO" id="GO:0005634">
    <property type="term" value="C:nucleus"/>
    <property type="evidence" value="ECO:0007669"/>
    <property type="project" value="TreeGrafter"/>
</dbReference>
<dbReference type="FunFam" id="1.10.10.440:FF:000031">
    <property type="entry name" value="Pre-mRNA-processing protein 40C isoform C"/>
    <property type="match status" value="1"/>
</dbReference>
<feature type="domain" description="FF" evidence="4">
    <location>
        <begin position="857"/>
        <end position="914"/>
    </location>
</feature>
<dbReference type="CDD" id="cd00201">
    <property type="entry name" value="WW"/>
    <property type="match status" value="2"/>
</dbReference>
<dbReference type="InterPro" id="IPR045148">
    <property type="entry name" value="TCRG1-like"/>
</dbReference>
<dbReference type="FunFam" id="1.10.10.440:FF:000020">
    <property type="entry name" value="Pre-mRNA-processing protein 40C"/>
    <property type="match status" value="1"/>
</dbReference>
<feature type="domain" description="WW" evidence="3">
    <location>
        <begin position="419"/>
        <end position="446"/>
    </location>
</feature>
<feature type="region of interest" description="Disordered" evidence="2">
    <location>
        <begin position="88"/>
        <end position="123"/>
    </location>
</feature>
<dbReference type="PROSITE" id="PS01159">
    <property type="entry name" value="WW_DOMAIN_1"/>
    <property type="match status" value="2"/>
</dbReference>
<feature type="domain" description="WW" evidence="3">
    <location>
        <begin position="361"/>
        <end position="394"/>
    </location>
</feature>
<dbReference type="InterPro" id="IPR036517">
    <property type="entry name" value="FF_domain_sf"/>
</dbReference>
<feature type="compositionally biased region" description="Basic and acidic residues" evidence="2">
    <location>
        <begin position="986"/>
        <end position="1004"/>
    </location>
</feature>
<proteinExistence type="predicted"/>
<name>A0A4Y1QS64_PRUDU</name>
<organism evidence="5">
    <name type="scientific">Prunus dulcis</name>
    <name type="common">Almond</name>
    <name type="synonym">Amygdalus dulcis</name>
    <dbReference type="NCBI Taxonomy" id="3755"/>
    <lineage>
        <taxon>Eukaryota</taxon>
        <taxon>Viridiplantae</taxon>
        <taxon>Streptophyta</taxon>
        <taxon>Embryophyta</taxon>
        <taxon>Tracheophyta</taxon>
        <taxon>Spermatophyta</taxon>
        <taxon>Magnoliopsida</taxon>
        <taxon>eudicotyledons</taxon>
        <taxon>Gunneridae</taxon>
        <taxon>Pentapetalae</taxon>
        <taxon>rosids</taxon>
        <taxon>fabids</taxon>
        <taxon>Rosales</taxon>
        <taxon>Rosaceae</taxon>
        <taxon>Amygdaloideae</taxon>
        <taxon>Amygdaleae</taxon>
        <taxon>Prunus</taxon>
    </lineage>
</organism>